<proteinExistence type="predicted"/>
<dbReference type="EMBL" id="JAPFFF010000009">
    <property type="protein sequence ID" value="KAK8882972.1"/>
    <property type="molecule type" value="Genomic_DNA"/>
</dbReference>
<accession>A0ABR2JW62</accession>
<gene>
    <name evidence="1" type="ORF">M9Y10_045619</name>
</gene>
<name>A0ABR2JW62_9EUKA</name>
<comment type="caution">
    <text evidence="1">The sequence shown here is derived from an EMBL/GenBank/DDBJ whole genome shotgun (WGS) entry which is preliminary data.</text>
</comment>
<keyword evidence="2" id="KW-1185">Reference proteome</keyword>
<organism evidence="1 2">
    <name type="scientific">Tritrichomonas musculus</name>
    <dbReference type="NCBI Taxonomy" id="1915356"/>
    <lineage>
        <taxon>Eukaryota</taxon>
        <taxon>Metamonada</taxon>
        <taxon>Parabasalia</taxon>
        <taxon>Tritrichomonadida</taxon>
        <taxon>Tritrichomonadidae</taxon>
        <taxon>Tritrichomonas</taxon>
    </lineage>
</organism>
<reference evidence="1 2" key="1">
    <citation type="submission" date="2024-04" db="EMBL/GenBank/DDBJ databases">
        <title>Tritrichomonas musculus Genome.</title>
        <authorList>
            <person name="Alves-Ferreira E."/>
            <person name="Grigg M."/>
            <person name="Lorenzi H."/>
            <person name="Galac M."/>
        </authorList>
    </citation>
    <scope>NUCLEOTIDE SEQUENCE [LARGE SCALE GENOMIC DNA]</scope>
    <source>
        <strain evidence="1 2">EAF2021</strain>
    </source>
</reference>
<dbReference type="Proteomes" id="UP001470230">
    <property type="component" value="Unassembled WGS sequence"/>
</dbReference>
<evidence type="ECO:0000313" key="2">
    <source>
        <dbReference type="Proteomes" id="UP001470230"/>
    </source>
</evidence>
<evidence type="ECO:0000313" key="1">
    <source>
        <dbReference type="EMBL" id="KAK8882972.1"/>
    </source>
</evidence>
<protein>
    <submittedName>
        <fullName evidence="1">Uncharacterized protein</fullName>
    </submittedName>
</protein>
<sequence>MLKSILQADWLKNNALLTDFKRNLYNWGNNYSSVDLLDVQNKYGVSREDFETLHNTAKNLAQCLIYPTAEDTPIRKLSLFLYRDQIEKMESLISQLQEIYDGVSEETQNETFLIIRDLGKRNIAKEIIKIPSPYKHIPKATSSLESFINEVKSNAENPSMKSFIFSNQFKLLSTFSTDINDKGLDEEEVQELRSISSVLLIKGFLLNQVTIKLSQKEILKLKEGYLSDSHVSDDEEVQNFSENDNLKSFFGEFNDKIPDLDEEKLNEIYQNHSDDESTPVLKPLVEELMPYYKSLITSCGYAQLTCQVSNKYKNVIVLFLAKSYLDSITPNKFIINPVYINFLPFVVVDPPNEAYNVFLEFFKQCYYNIIYEYGAIYLTRDPKMPYLPEEMDDIDDLDTLQNQKYYIINYMVSYLTNQNKNIKLSLDDSSLILSMLDWKVDIDCQEGSDLDHYFKELISNILKKYDYSSKYNNLKHFAKYIISTVNNATEPLNTSEMKGKLSSFINQASHGEEPDGSMGCCLIQ</sequence>